<gene>
    <name evidence="1" type="ORF">XELAEV_18017131mg</name>
</gene>
<dbReference type="Proteomes" id="UP000694892">
    <property type="component" value="Chromosome 3L"/>
</dbReference>
<accession>A0A974HSD6</accession>
<dbReference type="EMBL" id="CM004470">
    <property type="protein sequence ID" value="OCT88504.1"/>
    <property type="molecule type" value="Genomic_DNA"/>
</dbReference>
<proteinExistence type="predicted"/>
<evidence type="ECO:0000313" key="1">
    <source>
        <dbReference type="EMBL" id="OCT88504.1"/>
    </source>
</evidence>
<dbReference type="AlphaFoldDB" id="A0A974HSD6"/>
<name>A0A974HSD6_XENLA</name>
<evidence type="ECO:0000313" key="2">
    <source>
        <dbReference type="Proteomes" id="UP000694892"/>
    </source>
</evidence>
<reference evidence="2" key="1">
    <citation type="journal article" date="2016" name="Nature">
        <title>Genome evolution in the allotetraploid frog Xenopus laevis.</title>
        <authorList>
            <person name="Session A.M."/>
            <person name="Uno Y."/>
            <person name="Kwon T."/>
            <person name="Chapman J.A."/>
            <person name="Toyoda A."/>
            <person name="Takahashi S."/>
            <person name="Fukui A."/>
            <person name="Hikosaka A."/>
            <person name="Suzuki A."/>
            <person name="Kondo M."/>
            <person name="van Heeringen S.J."/>
            <person name="Quigley I."/>
            <person name="Heinz S."/>
            <person name="Ogino H."/>
            <person name="Ochi H."/>
            <person name="Hellsten U."/>
            <person name="Lyons J.B."/>
            <person name="Simakov O."/>
            <person name="Putnam N."/>
            <person name="Stites J."/>
            <person name="Kuroki Y."/>
            <person name="Tanaka T."/>
            <person name="Michiue T."/>
            <person name="Watanabe M."/>
            <person name="Bogdanovic O."/>
            <person name="Lister R."/>
            <person name="Georgiou G."/>
            <person name="Paranjpe S.S."/>
            <person name="van Kruijsbergen I."/>
            <person name="Shu S."/>
            <person name="Carlson J."/>
            <person name="Kinoshita T."/>
            <person name="Ohta Y."/>
            <person name="Mawaribuchi S."/>
            <person name="Jenkins J."/>
            <person name="Grimwood J."/>
            <person name="Schmutz J."/>
            <person name="Mitros T."/>
            <person name="Mozaffari S.V."/>
            <person name="Suzuki Y."/>
            <person name="Haramoto Y."/>
            <person name="Yamamoto T.S."/>
            <person name="Takagi C."/>
            <person name="Heald R."/>
            <person name="Miller K."/>
            <person name="Haudenschild C."/>
            <person name="Kitzman J."/>
            <person name="Nakayama T."/>
            <person name="Izutsu Y."/>
            <person name="Robert J."/>
            <person name="Fortriede J."/>
            <person name="Burns K."/>
            <person name="Lotay V."/>
            <person name="Karimi K."/>
            <person name="Yasuoka Y."/>
            <person name="Dichmann D.S."/>
            <person name="Flajnik M.F."/>
            <person name="Houston D.W."/>
            <person name="Shendure J."/>
            <person name="DuPasquier L."/>
            <person name="Vize P.D."/>
            <person name="Zorn A.M."/>
            <person name="Ito M."/>
            <person name="Marcotte E.M."/>
            <person name="Wallingford J.B."/>
            <person name="Ito Y."/>
            <person name="Asashima M."/>
            <person name="Ueno N."/>
            <person name="Matsuda Y."/>
            <person name="Veenstra G.J."/>
            <person name="Fujiyama A."/>
            <person name="Harland R.M."/>
            <person name="Taira M."/>
            <person name="Rokhsar D.S."/>
        </authorList>
    </citation>
    <scope>NUCLEOTIDE SEQUENCE [LARGE SCALE GENOMIC DNA]</scope>
    <source>
        <strain evidence="2">J</strain>
    </source>
</reference>
<sequence>MLKIFRSRSPKVFSPSEYLCWGENSSCFHLLLNHSDRHSFGTLTGCQCTVIWKVDWGFLSYIDEPEKKISCVTCL</sequence>
<organism evidence="1 2">
    <name type="scientific">Xenopus laevis</name>
    <name type="common">African clawed frog</name>
    <dbReference type="NCBI Taxonomy" id="8355"/>
    <lineage>
        <taxon>Eukaryota</taxon>
        <taxon>Metazoa</taxon>
        <taxon>Chordata</taxon>
        <taxon>Craniata</taxon>
        <taxon>Vertebrata</taxon>
        <taxon>Euteleostomi</taxon>
        <taxon>Amphibia</taxon>
        <taxon>Batrachia</taxon>
        <taxon>Anura</taxon>
        <taxon>Pipoidea</taxon>
        <taxon>Pipidae</taxon>
        <taxon>Xenopodinae</taxon>
        <taxon>Xenopus</taxon>
        <taxon>Xenopus</taxon>
    </lineage>
</organism>
<protein>
    <submittedName>
        <fullName evidence="1">Uncharacterized protein</fullName>
    </submittedName>
</protein>